<keyword evidence="2" id="KW-1185">Reference proteome</keyword>
<proteinExistence type="predicted"/>
<evidence type="ECO:0000313" key="1">
    <source>
        <dbReference type="EMBL" id="EGZ17099.1"/>
    </source>
</evidence>
<dbReference type="Proteomes" id="UP000002640">
    <property type="component" value="Unassembled WGS sequence"/>
</dbReference>
<sequence>VEGTLDKGSVLSAYYKYHGLLQQCAESIKLYGQYHHLARANPMMAGFVMLDCDMVFLLMSSRVLSLTSRFKAFGHLYNALLKEGFLPHIPFIDEYLEIYEEIIFTPCRAAAVHGRYTRTYLLSSNLNARAVNAVFKND</sequence>
<reference evidence="1 2" key="1">
    <citation type="journal article" date="2006" name="Science">
        <title>Phytophthora genome sequences uncover evolutionary origins and mechanisms of pathogenesis.</title>
        <authorList>
            <person name="Tyler B.M."/>
            <person name="Tripathy S."/>
            <person name="Zhang X."/>
            <person name="Dehal P."/>
            <person name="Jiang R.H."/>
            <person name="Aerts A."/>
            <person name="Arredondo F.D."/>
            <person name="Baxter L."/>
            <person name="Bensasson D."/>
            <person name="Beynon J.L."/>
            <person name="Chapman J."/>
            <person name="Damasceno C.M."/>
            <person name="Dorrance A.E."/>
            <person name="Dou D."/>
            <person name="Dickerman A.W."/>
            <person name="Dubchak I.L."/>
            <person name="Garbelotto M."/>
            <person name="Gijzen M."/>
            <person name="Gordon S.G."/>
            <person name="Govers F."/>
            <person name="Grunwald N.J."/>
            <person name="Huang W."/>
            <person name="Ivors K.L."/>
            <person name="Jones R.W."/>
            <person name="Kamoun S."/>
            <person name="Krampis K."/>
            <person name="Lamour K.H."/>
            <person name="Lee M.K."/>
            <person name="McDonald W.H."/>
            <person name="Medina M."/>
            <person name="Meijer H.J."/>
            <person name="Nordberg E.K."/>
            <person name="Maclean D.J."/>
            <person name="Ospina-Giraldo M.D."/>
            <person name="Morris P.F."/>
            <person name="Phuntumart V."/>
            <person name="Putnam N.H."/>
            <person name="Rash S."/>
            <person name="Rose J.K."/>
            <person name="Sakihama Y."/>
            <person name="Salamov A.A."/>
            <person name="Savidor A."/>
            <person name="Scheuring C.F."/>
            <person name="Smith B.M."/>
            <person name="Sobral B.W."/>
            <person name="Terry A."/>
            <person name="Torto-Alalibo T.A."/>
            <person name="Win J."/>
            <person name="Xu Z."/>
            <person name="Zhang H."/>
            <person name="Grigoriev I.V."/>
            <person name="Rokhsar D.S."/>
            <person name="Boore J.L."/>
        </authorList>
    </citation>
    <scope>NUCLEOTIDE SEQUENCE [LARGE SCALE GENOMIC DNA]</scope>
    <source>
        <strain evidence="1 2">P6497</strain>
    </source>
</reference>
<feature type="non-terminal residue" evidence="1">
    <location>
        <position position="1"/>
    </location>
</feature>
<feature type="non-terminal residue" evidence="1">
    <location>
        <position position="138"/>
    </location>
</feature>
<dbReference type="OMA" id="CAESIKL"/>
<evidence type="ECO:0000313" key="2">
    <source>
        <dbReference type="Proteomes" id="UP000002640"/>
    </source>
</evidence>
<dbReference type="AlphaFoldDB" id="G4ZGL7"/>
<gene>
    <name evidence="1" type="ORF">PHYSODRAFT_384195</name>
</gene>
<name>G4ZGL7_PHYSP</name>
<accession>G4ZGL7</accession>
<protein>
    <submittedName>
        <fullName evidence="1">Uncharacterized protein</fullName>
    </submittedName>
</protein>
<dbReference type="KEGG" id="psoj:PHYSODRAFT_384195"/>
<dbReference type="InParanoid" id="G4ZGL7"/>
<dbReference type="GeneID" id="20650862"/>
<dbReference type="EMBL" id="JH159154">
    <property type="protein sequence ID" value="EGZ17099.1"/>
    <property type="molecule type" value="Genomic_DNA"/>
</dbReference>
<dbReference type="RefSeq" id="XP_009526157.1">
    <property type="nucleotide sequence ID" value="XM_009527862.1"/>
</dbReference>
<organism evidence="1 2">
    <name type="scientific">Phytophthora sojae (strain P6497)</name>
    <name type="common">Soybean stem and root rot agent</name>
    <name type="synonym">Phytophthora megasperma f. sp. glycines</name>
    <dbReference type="NCBI Taxonomy" id="1094619"/>
    <lineage>
        <taxon>Eukaryota</taxon>
        <taxon>Sar</taxon>
        <taxon>Stramenopiles</taxon>
        <taxon>Oomycota</taxon>
        <taxon>Peronosporomycetes</taxon>
        <taxon>Peronosporales</taxon>
        <taxon>Peronosporaceae</taxon>
        <taxon>Phytophthora</taxon>
    </lineage>
</organism>